<comment type="caution">
    <text evidence="6">The sequence shown here is derived from an EMBL/GenBank/DDBJ whole genome shotgun (WGS) entry which is preliminary data.</text>
</comment>
<dbReference type="EMBL" id="SADY01000003">
    <property type="protein sequence ID" value="TQR44903.1"/>
    <property type="molecule type" value="Genomic_DNA"/>
</dbReference>
<sequence>MAGGTWSTQNKVRPGVYVNVVSEGKSVGTLGERGIVTFPLAMSWGPSKKVIEISAGDNVRDLLGYDITAPELQLVKEAMKRAHKILLYRLNTGVASKATAGSLTATARYNGSRGNDIKVVIQKNIDDDKKFDVITVFAGTPVYTETVHKIEELVGNAYVGFSGNGELEATAGLPLTGGSNGTVTNQDHMDYLEAIEVYDFNAMALPNDEQSLKSVYTSFVKRLREKEGKKVQIVMPNYSAADYEGVISVKNGVVLSDGTILDEVKATAWVAAATAAAGVNESLTYTAYDDAVDVDKKYTNSKIEEALKNGELLFVQNNGRAVVEQDINTFIAYTPEKGRQFAKNRVIRVLDAIGNDIKSIFEKSYIGKVNNNDDGRNLFKNECISYLNSLQGASAIQNFDSQTDVVILPGDEVDAIYCELHIQPVDSVEKIYLKATLQ</sequence>
<evidence type="ECO:0000259" key="3">
    <source>
        <dbReference type="Pfam" id="PF17481"/>
    </source>
</evidence>
<dbReference type="Pfam" id="PF17482">
    <property type="entry name" value="Phage_sheath_1C"/>
    <property type="match status" value="1"/>
</dbReference>
<dbReference type="RefSeq" id="WP_142543999.1">
    <property type="nucleotide sequence ID" value="NZ_SADY01000003.1"/>
</dbReference>
<evidence type="ECO:0000259" key="5">
    <source>
        <dbReference type="Pfam" id="PF22671"/>
    </source>
</evidence>
<proteinExistence type="inferred from homology"/>
<dbReference type="Pfam" id="PF17481">
    <property type="entry name" value="Phage_sheath_domII"/>
    <property type="match status" value="1"/>
</dbReference>
<feature type="domain" description="Phage tail sheath protein-like beta-sandwich" evidence="3">
    <location>
        <begin position="91"/>
        <end position="180"/>
    </location>
</feature>
<feature type="domain" description="Tail sheath protein Gp18-like" evidence="5">
    <location>
        <begin position="33"/>
        <end position="90"/>
    </location>
</feature>
<evidence type="ECO:0000259" key="4">
    <source>
        <dbReference type="Pfam" id="PF17482"/>
    </source>
</evidence>
<dbReference type="Proteomes" id="UP000316208">
    <property type="component" value="Unassembled WGS sequence"/>
</dbReference>
<dbReference type="Pfam" id="PF04984">
    <property type="entry name" value="Phage_sheath_1"/>
    <property type="match status" value="1"/>
</dbReference>
<feature type="domain" description="Tail sheath protein C-terminal" evidence="4">
    <location>
        <begin position="336"/>
        <end position="436"/>
    </location>
</feature>
<dbReference type="InterPro" id="IPR054564">
    <property type="entry name" value="Gp18_domIII_N"/>
</dbReference>
<feature type="domain" description="Tail sheath protein subtilisin-like" evidence="2">
    <location>
        <begin position="181"/>
        <end position="329"/>
    </location>
</feature>
<protein>
    <submittedName>
        <fullName evidence="6">Phage tail sheath protein</fullName>
    </submittedName>
</protein>
<dbReference type="InterPro" id="IPR020287">
    <property type="entry name" value="Tail_sheath_C"/>
</dbReference>
<dbReference type="InterPro" id="IPR035326">
    <property type="entry name" value="Beta_sandwich_Seath"/>
</dbReference>
<evidence type="ECO:0000313" key="6">
    <source>
        <dbReference type="EMBL" id="TQR44903.1"/>
    </source>
</evidence>
<evidence type="ECO:0000256" key="1">
    <source>
        <dbReference type="ARBA" id="ARBA00008005"/>
    </source>
</evidence>
<dbReference type="Gene3D" id="3.30.1490.360">
    <property type="match status" value="1"/>
</dbReference>
<dbReference type="Gene3D" id="3.30.1370.220">
    <property type="match status" value="1"/>
</dbReference>
<organism evidence="6 7">
    <name type="scientific">Paenibacillus popilliae</name>
    <name type="common">Bacillus popilliae</name>
    <dbReference type="NCBI Taxonomy" id="78057"/>
    <lineage>
        <taxon>Bacteria</taxon>
        <taxon>Bacillati</taxon>
        <taxon>Bacillota</taxon>
        <taxon>Bacilli</taxon>
        <taxon>Bacillales</taxon>
        <taxon>Paenibacillaceae</taxon>
        <taxon>Paenibacillus</taxon>
    </lineage>
</organism>
<dbReference type="InterPro" id="IPR035089">
    <property type="entry name" value="Phage_sheath_subtilisin"/>
</dbReference>
<accession>A0ABY3AWC4</accession>
<keyword evidence="7" id="KW-1185">Reference proteome</keyword>
<comment type="similarity">
    <text evidence="1">Belongs to the myoviridae tail sheath protein family.</text>
</comment>
<reference evidence="6 7" key="1">
    <citation type="submission" date="2018-03" db="EMBL/GenBank/DDBJ databases">
        <title>Aerobic endospore-forming bacteria genome sequencing and assembly.</title>
        <authorList>
            <person name="Cavalcante D.A."/>
            <person name="Driks A."/>
            <person name="Putonti C."/>
            <person name="De-Souza M.T."/>
        </authorList>
    </citation>
    <scope>NUCLEOTIDE SEQUENCE [LARGE SCALE GENOMIC DNA]</scope>
    <source>
        <strain evidence="6 7">SDF0028</strain>
    </source>
</reference>
<dbReference type="Gene3D" id="3.40.50.11790">
    <property type="match status" value="1"/>
</dbReference>
<evidence type="ECO:0000313" key="7">
    <source>
        <dbReference type="Proteomes" id="UP000316208"/>
    </source>
</evidence>
<gene>
    <name evidence="6" type="ORF">C7Y44_11305</name>
</gene>
<name>A0ABY3AWC4_PAEPP</name>
<dbReference type="Gene3D" id="3.30.360.90">
    <property type="match status" value="1"/>
</dbReference>
<evidence type="ECO:0000259" key="2">
    <source>
        <dbReference type="Pfam" id="PF04984"/>
    </source>
</evidence>
<dbReference type="Gene3D" id="2.60.40.4290">
    <property type="match status" value="1"/>
</dbReference>
<dbReference type="Pfam" id="PF22671">
    <property type="entry name" value="Gp18_domIII_N"/>
    <property type="match status" value="1"/>
</dbReference>